<dbReference type="EMBL" id="JACHVB010000060">
    <property type="protein sequence ID" value="MBC2596003.1"/>
    <property type="molecule type" value="Genomic_DNA"/>
</dbReference>
<evidence type="ECO:0000259" key="2">
    <source>
        <dbReference type="Pfam" id="PF03629"/>
    </source>
</evidence>
<name>A0A842HHK0_9BACT</name>
<feature type="domain" description="Sialate O-acetylesterase" evidence="2">
    <location>
        <begin position="115"/>
        <end position="255"/>
    </location>
</feature>
<dbReference type="PANTHER" id="PTHR22901">
    <property type="entry name" value="SIALATE O-ACETYLESTERASE"/>
    <property type="match status" value="1"/>
</dbReference>
<sequence length="543" mass="59789">MIHKPTTITRPVSLALCLWLALLLLPLHTSLAKLEVPSFFGDHMVLQREAPIKLWGKGDNGTTITVRLENQNAQTTVKNGHWQLELPPMKAGGPYPMKISDGTTTLTFSDVQVGEVILLAGQSNARWQISRTADAPARIAMARAGSGTIRQFCHDYRAASQPQFDVLNGKWIANDPQQVGLFSLLGYYYAQALQRNNPNVPIGIIEVAVGGTRVKSWFTPRMLAEHPSAHEVLVRYQEAIPAERQKYDNLLKQYNASAEAAKAAGKPTPAKPSAIKYGPLDENHPQRPGGYYNGRVAPFRGLSARAVIWYQGESDAAVNLPPSDREHYAEQLEAMISAWRQDWDNDSLPFMVVQLPSFQSTSFNYVPIRAAQAEAVEALKNAGLVVTLDTGNPDDIHPYGKQVVAERLADMTQGIITGSRWEQQSPNLIKADRQGRVVLLEFSCPGDSVLRNASASVELLLEMIRGKQQQALPLSGFELVDAEGHAHPVSAQLLGSNKVRLWSEEVSEPVRVNYLQADNVLSTISLYNSEGYPVGPFSVDLTR</sequence>
<gene>
    <name evidence="3" type="ORF">H5P28_17185</name>
</gene>
<dbReference type="Pfam" id="PF03629">
    <property type="entry name" value="SASA"/>
    <property type="match status" value="2"/>
</dbReference>
<feature type="domain" description="Sialate O-acetylesterase" evidence="2">
    <location>
        <begin position="303"/>
        <end position="398"/>
    </location>
</feature>
<dbReference type="Gene3D" id="3.40.50.1110">
    <property type="entry name" value="SGNH hydrolase"/>
    <property type="match status" value="1"/>
</dbReference>
<reference evidence="3 4" key="1">
    <citation type="submission" date="2020-07" db="EMBL/GenBank/DDBJ databases">
        <authorList>
            <person name="Feng X."/>
        </authorList>
    </citation>
    <scope>NUCLEOTIDE SEQUENCE [LARGE SCALE GENOMIC DNA]</scope>
    <source>
        <strain evidence="3 4">JCM31066</strain>
    </source>
</reference>
<dbReference type="InterPro" id="IPR036514">
    <property type="entry name" value="SGNH_hydro_sf"/>
</dbReference>
<dbReference type="PANTHER" id="PTHR22901:SF0">
    <property type="entry name" value="SIALATE O-ACETYLESTERASE"/>
    <property type="match status" value="1"/>
</dbReference>
<dbReference type="Proteomes" id="UP000546464">
    <property type="component" value="Unassembled WGS sequence"/>
</dbReference>
<dbReference type="GO" id="GO:0005975">
    <property type="term" value="P:carbohydrate metabolic process"/>
    <property type="evidence" value="ECO:0007669"/>
    <property type="project" value="TreeGrafter"/>
</dbReference>
<comment type="caution">
    <text evidence="3">The sequence shown here is derived from an EMBL/GenBank/DDBJ whole genome shotgun (WGS) entry which is preliminary data.</text>
</comment>
<dbReference type="SUPFAM" id="SSF52266">
    <property type="entry name" value="SGNH hydrolase"/>
    <property type="match status" value="1"/>
</dbReference>
<dbReference type="InterPro" id="IPR039329">
    <property type="entry name" value="SIAE"/>
</dbReference>
<organism evidence="3 4">
    <name type="scientific">Ruficoccus amylovorans</name>
    <dbReference type="NCBI Taxonomy" id="1804625"/>
    <lineage>
        <taxon>Bacteria</taxon>
        <taxon>Pseudomonadati</taxon>
        <taxon>Verrucomicrobiota</taxon>
        <taxon>Opitutia</taxon>
        <taxon>Puniceicoccales</taxon>
        <taxon>Cerasicoccaceae</taxon>
        <taxon>Ruficoccus</taxon>
    </lineage>
</organism>
<dbReference type="AlphaFoldDB" id="A0A842HHK0"/>
<dbReference type="InterPro" id="IPR005181">
    <property type="entry name" value="SASA"/>
</dbReference>
<evidence type="ECO:0000313" key="3">
    <source>
        <dbReference type="EMBL" id="MBC2596003.1"/>
    </source>
</evidence>
<protein>
    <recommendedName>
        <fullName evidence="2">Sialate O-acetylesterase domain-containing protein</fullName>
    </recommendedName>
</protein>
<proteinExistence type="predicted"/>
<dbReference type="GO" id="GO:0001681">
    <property type="term" value="F:sialate O-acetylesterase activity"/>
    <property type="evidence" value="ECO:0007669"/>
    <property type="project" value="InterPro"/>
</dbReference>
<keyword evidence="4" id="KW-1185">Reference proteome</keyword>
<evidence type="ECO:0000256" key="1">
    <source>
        <dbReference type="ARBA" id="ARBA00022801"/>
    </source>
</evidence>
<evidence type="ECO:0000313" key="4">
    <source>
        <dbReference type="Proteomes" id="UP000546464"/>
    </source>
</evidence>
<dbReference type="RefSeq" id="WP_185676922.1">
    <property type="nucleotide sequence ID" value="NZ_JACHVB010000060.1"/>
</dbReference>
<keyword evidence="1" id="KW-0378">Hydrolase</keyword>
<accession>A0A842HHK0</accession>